<dbReference type="RefSeq" id="WP_074592172.1">
    <property type="nucleotide sequence ID" value="NZ_FNBS01000009.1"/>
</dbReference>
<proteinExistence type="predicted"/>
<dbReference type="PANTHER" id="PTHR47197">
    <property type="entry name" value="PROTEIN NIRF"/>
    <property type="match status" value="1"/>
</dbReference>
<dbReference type="AlphaFoldDB" id="A0A1G7K4X6"/>
<reference evidence="1 2" key="1">
    <citation type="submission" date="2016-10" db="EMBL/GenBank/DDBJ databases">
        <authorList>
            <person name="de Groot N.N."/>
        </authorList>
    </citation>
    <scope>NUCLEOTIDE SEQUENCE [LARGE SCALE GENOMIC DNA]</scope>
    <source>
        <strain evidence="1 2">DSM 569</strain>
    </source>
</reference>
<organism evidence="1 2">
    <name type="scientific">Thermoanaerobacter thermohydrosulfuricus</name>
    <name type="common">Clostridium thermohydrosulfuricum</name>
    <dbReference type="NCBI Taxonomy" id="1516"/>
    <lineage>
        <taxon>Bacteria</taxon>
        <taxon>Bacillati</taxon>
        <taxon>Bacillota</taxon>
        <taxon>Clostridia</taxon>
        <taxon>Thermoanaerobacterales</taxon>
        <taxon>Thermoanaerobacteraceae</taxon>
        <taxon>Thermoanaerobacter</taxon>
    </lineage>
</organism>
<dbReference type="InterPro" id="IPR015943">
    <property type="entry name" value="WD40/YVTN_repeat-like_dom_sf"/>
</dbReference>
<evidence type="ECO:0000313" key="1">
    <source>
        <dbReference type="EMBL" id="SDF32152.1"/>
    </source>
</evidence>
<dbReference type="PANTHER" id="PTHR47197:SF3">
    <property type="entry name" value="DIHYDRO-HEME D1 DEHYDROGENASE"/>
    <property type="match status" value="1"/>
</dbReference>
<evidence type="ECO:0000313" key="2">
    <source>
        <dbReference type="Proteomes" id="UP000183404"/>
    </source>
</evidence>
<sequence length="305" mass="34968">MYIYIANMGEDVIERVNLETNYRDFAKIKSYNNKHLPLNVYSKYLCGPHRLILDKQRQKLYSLNAYDNSISIINLEDFTSEISLYVGNYPNNGIMHGDYILVVNGDSDSISIFDIEEKKVIGQVKVGSFPQDIIYNEKYDLIFVSNMNSDEILLIDPYSYRIVDFIGTGARPIGMTFSEDWDCLYVINSYFETGINGKISVINLQSLKVTGEIGVGKVPTMVRKKENFLYVLNSCSNTLCKIDLFTKQKKEVYCGYAPGYLCIFDKYAYVSSAKENKVNIIDIDEMRVVKFIETRKEPQGLVIDL</sequence>
<protein>
    <submittedName>
        <fullName evidence="1">40-residue YVTN family beta-propeller repeat-containing protein</fullName>
    </submittedName>
</protein>
<dbReference type="InterPro" id="IPR011048">
    <property type="entry name" value="Haem_d1_sf"/>
</dbReference>
<name>A0A1G7K4X6_THETY</name>
<dbReference type="SUPFAM" id="SSF51004">
    <property type="entry name" value="C-terminal (heme d1) domain of cytochrome cd1-nitrite reductase"/>
    <property type="match status" value="1"/>
</dbReference>
<dbReference type="EMBL" id="FNBS01000009">
    <property type="protein sequence ID" value="SDF32152.1"/>
    <property type="molecule type" value="Genomic_DNA"/>
</dbReference>
<dbReference type="Proteomes" id="UP000183404">
    <property type="component" value="Unassembled WGS sequence"/>
</dbReference>
<gene>
    <name evidence="1" type="ORF">SAMN04244560_00579</name>
</gene>
<accession>A0A1G7K4X6</accession>
<dbReference type="InterPro" id="IPR051200">
    <property type="entry name" value="Host-pathogen_enzymatic-act"/>
</dbReference>
<dbReference type="Gene3D" id="2.130.10.10">
    <property type="entry name" value="YVTN repeat-like/Quinoprotein amine dehydrogenase"/>
    <property type="match status" value="3"/>
</dbReference>